<dbReference type="InterPro" id="IPR042197">
    <property type="entry name" value="Apaf_helical"/>
</dbReference>
<dbReference type="PANTHER" id="PTHR36766">
    <property type="entry name" value="PLANT BROAD-SPECTRUM MILDEW RESISTANCE PROTEIN RPW8"/>
    <property type="match status" value="1"/>
</dbReference>
<dbReference type="AlphaFoldDB" id="A0A438FT85"/>
<dbReference type="Gene3D" id="1.10.8.430">
    <property type="entry name" value="Helical domain of apoptotic protease-activating factors"/>
    <property type="match status" value="1"/>
</dbReference>
<proteinExistence type="predicted"/>
<dbReference type="Proteomes" id="UP000288805">
    <property type="component" value="Unassembled WGS sequence"/>
</dbReference>
<evidence type="ECO:0000313" key="3">
    <source>
        <dbReference type="Proteomes" id="UP000288805"/>
    </source>
</evidence>
<name>A0A438FT85_VITVI</name>
<gene>
    <name evidence="2" type="primary">RGA3_16</name>
    <name evidence="2" type="ORF">CK203_055632</name>
</gene>
<dbReference type="EMBL" id="QGNW01000747">
    <property type="protein sequence ID" value="RVW63169.1"/>
    <property type="molecule type" value="Genomic_DNA"/>
</dbReference>
<protein>
    <submittedName>
        <fullName evidence="2">Putative disease resistance protein RGA3</fullName>
    </submittedName>
</protein>
<evidence type="ECO:0000256" key="1">
    <source>
        <dbReference type="ARBA" id="ARBA00022821"/>
    </source>
</evidence>
<dbReference type="GO" id="GO:0043531">
    <property type="term" value="F:ADP binding"/>
    <property type="evidence" value="ECO:0007669"/>
    <property type="project" value="InterPro"/>
</dbReference>
<sequence length="154" mass="17442">MEPFIQANENWSKGSRVIVTTRDQRVVPAVRASSAYPLEGLSNDDCLSLFAQHAFIHTRNFDNHPHLRAVGERIVKKCRGLPLAAKALGGMLRTQLNRNAWEEILASKIWELPKENNSILPALKLSYHHLPSHLSAALLTALYFQRTTNSMWMN</sequence>
<reference evidence="2 3" key="1">
    <citation type="journal article" date="2018" name="PLoS Genet.">
        <title>Population sequencing reveals clonal diversity and ancestral inbreeding in the grapevine cultivar Chardonnay.</title>
        <authorList>
            <person name="Roach M.J."/>
            <person name="Johnson D.L."/>
            <person name="Bohlmann J."/>
            <person name="van Vuuren H.J."/>
            <person name="Jones S.J."/>
            <person name="Pretorius I.S."/>
            <person name="Schmidt S.A."/>
            <person name="Borneman A.R."/>
        </authorList>
    </citation>
    <scope>NUCLEOTIDE SEQUENCE [LARGE SCALE GENOMIC DNA]</scope>
    <source>
        <strain evidence="3">cv. Chardonnay</strain>
        <tissue evidence="2">Leaf</tissue>
    </source>
</reference>
<dbReference type="GO" id="GO:0006952">
    <property type="term" value="P:defense response"/>
    <property type="evidence" value="ECO:0007669"/>
    <property type="project" value="UniProtKB-KW"/>
</dbReference>
<dbReference type="SUPFAM" id="SSF52540">
    <property type="entry name" value="P-loop containing nucleoside triphosphate hydrolases"/>
    <property type="match status" value="1"/>
</dbReference>
<dbReference type="PANTHER" id="PTHR36766:SF51">
    <property type="entry name" value="DISEASE RESISTANCE RPP13-LIKE PROTEIN 1"/>
    <property type="match status" value="1"/>
</dbReference>
<dbReference type="InterPro" id="IPR027417">
    <property type="entry name" value="P-loop_NTPase"/>
</dbReference>
<organism evidence="2 3">
    <name type="scientific">Vitis vinifera</name>
    <name type="common">Grape</name>
    <dbReference type="NCBI Taxonomy" id="29760"/>
    <lineage>
        <taxon>Eukaryota</taxon>
        <taxon>Viridiplantae</taxon>
        <taxon>Streptophyta</taxon>
        <taxon>Embryophyta</taxon>
        <taxon>Tracheophyta</taxon>
        <taxon>Spermatophyta</taxon>
        <taxon>Magnoliopsida</taxon>
        <taxon>eudicotyledons</taxon>
        <taxon>Gunneridae</taxon>
        <taxon>Pentapetalae</taxon>
        <taxon>rosids</taxon>
        <taxon>Vitales</taxon>
        <taxon>Vitaceae</taxon>
        <taxon>Viteae</taxon>
        <taxon>Vitis</taxon>
    </lineage>
</organism>
<comment type="caution">
    <text evidence="2">The sequence shown here is derived from an EMBL/GenBank/DDBJ whole genome shotgun (WGS) entry which is preliminary data.</text>
</comment>
<keyword evidence="1" id="KW-0611">Plant defense</keyword>
<evidence type="ECO:0000313" key="2">
    <source>
        <dbReference type="EMBL" id="RVW63169.1"/>
    </source>
</evidence>
<accession>A0A438FT85</accession>